<feature type="domain" description="Tail specific protease" evidence="2">
    <location>
        <begin position="278"/>
        <end position="471"/>
    </location>
</feature>
<dbReference type="Proteomes" id="UP000261284">
    <property type="component" value="Unassembled WGS sequence"/>
</dbReference>
<dbReference type="GO" id="GO:0007165">
    <property type="term" value="P:signal transduction"/>
    <property type="evidence" value="ECO:0007669"/>
    <property type="project" value="TreeGrafter"/>
</dbReference>
<dbReference type="PANTHER" id="PTHR32060">
    <property type="entry name" value="TAIL-SPECIFIC PROTEASE"/>
    <property type="match status" value="1"/>
</dbReference>
<protein>
    <recommendedName>
        <fullName evidence="2">Tail specific protease domain-containing protein</fullName>
    </recommendedName>
</protein>
<keyword evidence="1" id="KW-0732">Signal</keyword>
<dbReference type="OrthoDB" id="5480566at2"/>
<dbReference type="PANTHER" id="PTHR32060:SF30">
    <property type="entry name" value="CARBOXY-TERMINAL PROCESSING PROTEASE CTPA"/>
    <property type="match status" value="1"/>
</dbReference>
<evidence type="ECO:0000313" key="3">
    <source>
        <dbReference type="EMBL" id="RFM27291.1"/>
    </source>
</evidence>
<evidence type="ECO:0000313" key="4">
    <source>
        <dbReference type="Proteomes" id="UP000261284"/>
    </source>
</evidence>
<gene>
    <name evidence="3" type="ORF">DXN05_14785</name>
</gene>
<accession>A0A3E1NHG0</accession>
<reference evidence="3 4" key="1">
    <citation type="submission" date="2018-08" db="EMBL/GenBank/DDBJ databases">
        <title>Chitinophagaceae sp. K23C18032701, a novel bacterium isolated from forest soil.</title>
        <authorList>
            <person name="Wang C."/>
        </authorList>
    </citation>
    <scope>NUCLEOTIDE SEQUENCE [LARGE SCALE GENOMIC DNA]</scope>
    <source>
        <strain evidence="3 4">K23C18032701</strain>
    </source>
</reference>
<dbReference type="InterPro" id="IPR005151">
    <property type="entry name" value="Tail-specific_protease"/>
</dbReference>
<keyword evidence="4" id="KW-1185">Reference proteome</keyword>
<dbReference type="GO" id="GO:0006508">
    <property type="term" value="P:proteolysis"/>
    <property type="evidence" value="ECO:0007669"/>
    <property type="project" value="InterPro"/>
</dbReference>
<feature type="chain" id="PRO_5017639106" description="Tail specific protease domain-containing protein" evidence="1">
    <location>
        <begin position="27"/>
        <end position="501"/>
    </location>
</feature>
<organism evidence="3 4">
    <name type="scientific">Deminuibacter soli</name>
    <dbReference type="NCBI Taxonomy" id="2291815"/>
    <lineage>
        <taxon>Bacteria</taxon>
        <taxon>Pseudomonadati</taxon>
        <taxon>Bacteroidota</taxon>
        <taxon>Chitinophagia</taxon>
        <taxon>Chitinophagales</taxon>
        <taxon>Chitinophagaceae</taxon>
        <taxon>Deminuibacter</taxon>
    </lineage>
</organism>
<dbReference type="EMBL" id="QTJU01000005">
    <property type="protein sequence ID" value="RFM27291.1"/>
    <property type="molecule type" value="Genomic_DNA"/>
</dbReference>
<dbReference type="Gene3D" id="3.90.226.10">
    <property type="entry name" value="2-enoyl-CoA Hydratase, Chain A, domain 1"/>
    <property type="match status" value="1"/>
</dbReference>
<dbReference type="SUPFAM" id="SSF52096">
    <property type="entry name" value="ClpP/crotonase"/>
    <property type="match status" value="1"/>
</dbReference>
<evidence type="ECO:0000259" key="2">
    <source>
        <dbReference type="Pfam" id="PF03572"/>
    </source>
</evidence>
<feature type="signal peptide" evidence="1">
    <location>
        <begin position="1"/>
        <end position="26"/>
    </location>
</feature>
<dbReference type="GO" id="GO:0008236">
    <property type="term" value="F:serine-type peptidase activity"/>
    <property type="evidence" value="ECO:0007669"/>
    <property type="project" value="InterPro"/>
</dbReference>
<sequence length="501" mass="55517">MHRLTLARIYICICFAAMLLPAAAYSQSKAPQTNAGTALHLLPVKNMRNDLTLLWQAIQHMHPAYGLYYPADSLQLLYRQTLAAMDTPATESAFMSHIYPLLSKLACGHTQLKHSAGYTRVPSPHLPFEVLAQHHRAWVTTHQVNTIATGDEIHSINGIDVKHIIAHGYNLYAGDGYNETFKELFLSEYDGFEDACNDLHLQPPYRLVLTTKDGVHKQVTVSMPAGNATMPATAAQSNAVSNWITDTTIADGRLQFLKHQPVAWFRAGAYQYSDTLLFKEVFQHVHDAHTRTLILDLRHNTGGDIRVAAKLLSYLADAPYHMISRMESRIPNPAINGFEQYFDTDRTAGFNEGFYAGKQAGNWYQVNFKPAFGDVAATLPLSTVDHFDGRLLVLIDGATFSAGAHTAAAIRAQCRNARFIGRETAGNEEGCSGGTIQHFTLPNTGIVVEFPWMRVVSVAQHPVPGRGVMPDDTVEYTAADIVQQNDLDIQRALLLVEKYMP</sequence>
<evidence type="ECO:0000256" key="1">
    <source>
        <dbReference type="SAM" id="SignalP"/>
    </source>
</evidence>
<dbReference type="InterPro" id="IPR029045">
    <property type="entry name" value="ClpP/crotonase-like_dom_sf"/>
</dbReference>
<dbReference type="GO" id="GO:0030288">
    <property type="term" value="C:outer membrane-bounded periplasmic space"/>
    <property type="evidence" value="ECO:0007669"/>
    <property type="project" value="TreeGrafter"/>
</dbReference>
<proteinExistence type="predicted"/>
<dbReference type="GO" id="GO:0004175">
    <property type="term" value="F:endopeptidase activity"/>
    <property type="evidence" value="ECO:0007669"/>
    <property type="project" value="TreeGrafter"/>
</dbReference>
<dbReference type="AlphaFoldDB" id="A0A3E1NHG0"/>
<comment type="caution">
    <text evidence="3">The sequence shown here is derived from an EMBL/GenBank/DDBJ whole genome shotgun (WGS) entry which is preliminary data.</text>
</comment>
<name>A0A3E1NHG0_9BACT</name>
<dbReference type="RefSeq" id="WP_116848048.1">
    <property type="nucleotide sequence ID" value="NZ_QTJU01000005.1"/>
</dbReference>
<dbReference type="Pfam" id="PF03572">
    <property type="entry name" value="Peptidase_S41"/>
    <property type="match status" value="1"/>
</dbReference>